<dbReference type="PANTHER" id="PTHR48020">
    <property type="entry name" value="PROTON MYO-INOSITOL COTRANSPORTER"/>
    <property type="match status" value="1"/>
</dbReference>
<keyword evidence="7 10" id="KW-1133">Transmembrane helix</keyword>
<dbReference type="PROSITE" id="PS00216">
    <property type="entry name" value="SUGAR_TRANSPORT_1"/>
    <property type="match status" value="2"/>
</dbReference>
<evidence type="ECO:0000256" key="9">
    <source>
        <dbReference type="RuleBase" id="RU003346"/>
    </source>
</evidence>
<feature type="transmembrane region" description="Helical" evidence="10">
    <location>
        <begin position="70"/>
        <end position="93"/>
    </location>
</feature>
<dbReference type="Gene3D" id="1.20.1250.20">
    <property type="entry name" value="MFS general substrate transporter like domains"/>
    <property type="match status" value="1"/>
</dbReference>
<feature type="transmembrane region" description="Helical" evidence="10">
    <location>
        <begin position="336"/>
        <end position="359"/>
    </location>
</feature>
<dbReference type="KEGG" id="boz:DBV39_05045"/>
<comment type="subcellular location">
    <subcellularLocation>
        <location evidence="1">Cell membrane</location>
        <topology evidence="1">Multi-pass membrane protein</topology>
    </subcellularLocation>
</comment>
<keyword evidence="6 10" id="KW-0812">Transmembrane</keyword>
<keyword evidence="8 10" id="KW-0472">Membrane</keyword>
<dbReference type="EMBL" id="CP028901">
    <property type="protein sequence ID" value="AWB33180.1"/>
    <property type="molecule type" value="Genomic_DNA"/>
</dbReference>
<comment type="similarity">
    <text evidence="2 9">Belongs to the major facilitator superfamily. Sugar transporter (TC 2.A.1.1) family.</text>
</comment>
<feature type="domain" description="Major facilitator superfamily (MFS) profile" evidence="11">
    <location>
        <begin position="5"/>
        <end position="427"/>
    </location>
</feature>
<dbReference type="GO" id="GO:0022857">
    <property type="term" value="F:transmembrane transporter activity"/>
    <property type="evidence" value="ECO:0007669"/>
    <property type="project" value="InterPro"/>
</dbReference>
<name>A0A2R4XHA4_9BURK</name>
<feature type="transmembrane region" description="Helical" evidence="10">
    <location>
        <begin position="44"/>
        <end position="63"/>
    </location>
</feature>
<dbReference type="PRINTS" id="PR00171">
    <property type="entry name" value="SUGRTRNSPORT"/>
</dbReference>
<reference evidence="12 13" key="1">
    <citation type="submission" date="2018-04" db="EMBL/GenBank/DDBJ databases">
        <title>Bordetella sp. HZ20 isolated from seawater.</title>
        <authorList>
            <person name="Sun C."/>
        </authorList>
    </citation>
    <scope>NUCLEOTIDE SEQUENCE [LARGE SCALE GENOMIC DNA]</scope>
    <source>
        <strain evidence="12 13">HZ20</strain>
    </source>
</reference>
<sequence>MIYVVAIIAAIAGVLFGFDEGVIAGALAALRSEFGISAFEEGFMTSAVPLGALFGALLAGMLAEQYGRRATLLLASVLFTLGAVLAGLSSGVWSLTMCRLLLGLAVGLAATVAPLFISENAPSDKRGLLVSIYQLAVTIGILSAYLVNYALDDQWRLMFMLGALPGLALLFGMMRQSDTPRWLMSQGREQQARQTLARLRKRAPDDPAIGQELLEMTDALSHHQDQARWKDLLDRRLRPALVVGIGLFVLQQFSGINAVIYYAPSVFTEAGFSSDSTPILASLGVGVVNVLMTLVGMYLIDRIGRRRLLYLGFLGTAIGLGMIALGAATGSAYLDVLAVAGLIIYIGSFAASIGPLPWVMMSEIYPLRGRSLAMSLTTISNWLFNFLVVFSFPVLIASAGLGTVFGLYALTCLVGLYFTWQYVPETNGVSLEHIERHLYSGIPFAQLRPPPVIEVETSQPDISYDTALLMVGSLIALSPYRTGLAGIQERIAVVAFDNRQIRTALREVHARAGVSRISRLTRNDLGPQRWVLMTFLEHVWFASPEFLRSVGQPPSNDRFDQRSDLDKESS</sequence>
<keyword evidence="3 9" id="KW-0813">Transport</keyword>
<feature type="transmembrane region" description="Helical" evidence="10">
    <location>
        <begin position="279"/>
        <end position="301"/>
    </location>
</feature>
<evidence type="ECO:0000313" key="12">
    <source>
        <dbReference type="EMBL" id="AWB33180.1"/>
    </source>
</evidence>
<evidence type="ECO:0000256" key="6">
    <source>
        <dbReference type="ARBA" id="ARBA00022692"/>
    </source>
</evidence>
<evidence type="ECO:0000256" key="8">
    <source>
        <dbReference type="ARBA" id="ARBA00023136"/>
    </source>
</evidence>
<protein>
    <submittedName>
        <fullName evidence="12">MFS transporter</fullName>
    </submittedName>
</protein>
<feature type="transmembrane region" description="Helical" evidence="10">
    <location>
        <begin position="99"/>
        <end position="117"/>
    </location>
</feature>
<evidence type="ECO:0000256" key="7">
    <source>
        <dbReference type="ARBA" id="ARBA00022989"/>
    </source>
</evidence>
<dbReference type="PROSITE" id="PS50850">
    <property type="entry name" value="MFS"/>
    <property type="match status" value="1"/>
</dbReference>
<dbReference type="InterPro" id="IPR050814">
    <property type="entry name" value="Myo-inositol_Transporter"/>
</dbReference>
<feature type="transmembrane region" description="Helical" evidence="10">
    <location>
        <begin position="129"/>
        <end position="151"/>
    </location>
</feature>
<evidence type="ECO:0000313" key="13">
    <source>
        <dbReference type="Proteomes" id="UP000244571"/>
    </source>
</evidence>
<dbReference type="InterPro" id="IPR005829">
    <property type="entry name" value="Sugar_transporter_CS"/>
</dbReference>
<dbReference type="InterPro" id="IPR036259">
    <property type="entry name" value="MFS_trans_sf"/>
</dbReference>
<organism evidence="12 13">
    <name type="scientific">Orrella marina</name>
    <dbReference type="NCBI Taxonomy" id="2163011"/>
    <lineage>
        <taxon>Bacteria</taxon>
        <taxon>Pseudomonadati</taxon>
        <taxon>Pseudomonadota</taxon>
        <taxon>Betaproteobacteria</taxon>
        <taxon>Burkholderiales</taxon>
        <taxon>Alcaligenaceae</taxon>
        <taxon>Orrella</taxon>
    </lineage>
</organism>
<proteinExistence type="inferred from homology"/>
<feature type="transmembrane region" description="Helical" evidence="10">
    <location>
        <begin position="157"/>
        <end position="174"/>
    </location>
</feature>
<dbReference type="FunFam" id="1.20.1250.20:FF:000218">
    <property type="entry name" value="facilitated trehalose transporter Tret1"/>
    <property type="match status" value="1"/>
</dbReference>
<feature type="transmembrane region" description="Helical" evidence="10">
    <location>
        <begin position="308"/>
        <end position="330"/>
    </location>
</feature>
<dbReference type="AlphaFoldDB" id="A0A2R4XHA4"/>
<dbReference type="PROSITE" id="PS00217">
    <property type="entry name" value="SUGAR_TRANSPORT_2"/>
    <property type="match status" value="1"/>
</dbReference>
<evidence type="ECO:0000256" key="4">
    <source>
        <dbReference type="ARBA" id="ARBA00022475"/>
    </source>
</evidence>
<dbReference type="NCBIfam" id="TIGR00879">
    <property type="entry name" value="SP"/>
    <property type="match status" value="1"/>
</dbReference>
<dbReference type="OrthoDB" id="183263at2"/>
<dbReference type="RefSeq" id="WP_108620609.1">
    <property type="nucleotide sequence ID" value="NZ_CP028901.1"/>
</dbReference>
<evidence type="ECO:0000259" key="11">
    <source>
        <dbReference type="PROSITE" id="PS50850"/>
    </source>
</evidence>
<gene>
    <name evidence="12" type="ORF">DBV39_05045</name>
</gene>
<dbReference type="PANTHER" id="PTHR48020:SF12">
    <property type="entry name" value="PROTON MYO-INOSITOL COTRANSPORTER"/>
    <property type="match status" value="1"/>
</dbReference>
<evidence type="ECO:0000256" key="5">
    <source>
        <dbReference type="ARBA" id="ARBA00022597"/>
    </source>
</evidence>
<keyword evidence="13" id="KW-1185">Reference proteome</keyword>
<evidence type="ECO:0000256" key="10">
    <source>
        <dbReference type="SAM" id="Phobius"/>
    </source>
</evidence>
<dbReference type="SUPFAM" id="SSF103473">
    <property type="entry name" value="MFS general substrate transporter"/>
    <property type="match status" value="1"/>
</dbReference>
<evidence type="ECO:0000256" key="3">
    <source>
        <dbReference type="ARBA" id="ARBA00022448"/>
    </source>
</evidence>
<evidence type="ECO:0000256" key="2">
    <source>
        <dbReference type="ARBA" id="ARBA00010992"/>
    </source>
</evidence>
<dbReference type="Pfam" id="PF00083">
    <property type="entry name" value="Sugar_tr"/>
    <property type="match status" value="1"/>
</dbReference>
<dbReference type="Proteomes" id="UP000244571">
    <property type="component" value="Chromosome"/>
</dbReference>
<keyword evidence="4" id="KW-1003">Cell membrane</keyword>
<accession>A0A2R4XHA4</accession>
<dbReference type="InterPro" id="IPR005828">
    <property type="entry name" value="MFS_sugar_transport-like"/>
</dbReference>
<feature type="transmembrane region" description="Helical" evidence="10">
    <location>
        <begin position="240"/>
        <end position="263"/>
    </location>
</feature>
<dbReference type="InterPro" id="IPR003663">
    <property type="entry name" value="Sugar/inositol_transpt"/>
</dbReference>
<keyword evidence="5" id="KW-0762">Sugar transport</keyword>
<evidence type="ECO:0000256" key="1">
    <source>
        <dbReference type="ARBA" id="ARBA00004651"/>
    </source>
</evidence>
<dbReference type="InterPro" id="IPR020846">
    <property type="entry name" value="MFS_dom"/>
</dbReference>
<dbReference type="GO" id="GO:0005886">
    <property type="term" value="C:plasma membrane"/>
    <property type="evidence" value="ECO:0007669"/>
    <property type="project" value="UniProtKB-SubCell"/>
</dbReference>